<dbReference type="AlphaFoldDB" id="A0A2J8A3U8"/>
<accession>A0A2J8A3U8</accession>
<keyword evidence="2" id="KW-1185">Reference proteome</keyword>
<organism evidence="1 2">
    <name type="scientific">Tetrabaena socialis</name>
    <dbReference type="NCBI Taxonomy" id="47790"/>
    <lineage>
        <taxon>Eukaryota</taxon>
        <taxon>Viridiplantae</taxon>
        <taxon>Chlorophyta</taxon>
        <taxon>core chlorophytes</taxon>
        <taxon>Chlorophyceae</taxon>
        <taxon>CS clade</taxon>
        <taxon>Chlamydomonadales</taxon>
        <taxon>Tetrabaenaceae</taxon>
        <taxon>Tetrabaena</taxon>
    </lineage>
</organism>
<dbReference type="EMBL" id="PGGS01000192">
    <property type="protein sequence ID" value="PNH07191.1"/>
    <property type="molecule type" value="Genomic_DNA"/>
</dbReference>
<gene>
    <name evidence="1" type="ORF">TSOC_006368</name>
</gene>
<dbReference type="Proteomes" id="UP000236333">
    <property type="component" value="Unassembled WGS sequence"/>
</dbReference>
<evidence type="ECO:0000313" key="1">
    <source>
        <dbReference type="EMBL" id="PNH07191.1"/>
    </source>
</evidence>
<evidence type="ECO:0000313" key="2">
    <source>
        <dbReference type="Proteomes" id="UP000236333"/>
    </source>
</evidence>
<comment type="caution">
    <text evidence="1">The sequence shown here is derived from an EMBL/GenBank/DDBJ whole genome shotgun (WGS) entry which is preliminary data.</text>
</comment>
<sequence>MALLNGMLGFGKKWGTMEDIKKKYSTIFKDRRGSDLTSRFKRLKQGVTDKNWRKDSWERTDKEFHAKIKEVTELVGL</sequence>
<proteinExistence type="predicted"/>
<protein>
    <submittedName>
        <fullName evidence="1">Uncharacterized protein</fullName>
    </submittedName>
</protein>
<name>A0A2J8A3U8_9CHLO</name>
<reference evidence="1 2" key="1">
    <citation type="journal article" date="2017" name="Mol. Biol. Evol.">
        <title>The 4-celled Tetrabaena socialis nuclear genome reveals the essential components for genetic control of cell number at the origin of multicellularity in the volvocine lineage.</title>
        <authorList>
            <person name="Featherston J."/>
            <person name="Arakaki Y."/>
            <person name="Hanschen E.R."/>
            <person name="Ferris P.J."/>
            <person name="Michod R.E."/>
            <person name="Olson B.J.S.C."/>
            <person name="Nozaki H."/>
            <person name="Durand P.M."/>
        </authorList>
    </citation>
    <scope>NUCLEOTIDE SEQUENCE [LARGE SCALE GENOMIC DNA]</scope>
    <source>
        <strain evidence="1 2">NIES-571</strain>
    </source>
</reference>